<dbReference type="GO" id="GO:0070936">
    <property type="term" value="P:protein K48-linked ubiquitination"/>
    <property type="evidence" value="ECO:0007669"/>
    <property type="project" value="TreeGrafter"/>
</dbReference>
<evidence type="ECO:0000256" key="20">
    <source>
        <dbReference type="PROSITE-ProRule" id="PRU00175"/>
    </source>
</evidence>
<dbReference type="GO" id="GO:0005768">
    <property type="term" value="C:endosome"/>
    <property type="evidence" value="ECO:0007669"/>
    <property type="project" value="UniProtKB-SubCell"/>
</dbReference>
<evidence type="ECO:0000256" key="9">
    <source>
        <dbReference type="ARBA" id="ARBA00022723"/>
    </source>
</evidence>
<dbReference type="AlphaFoldDB" id="A0A0A1WNA2"/>
<evidence type="ECO:0000256" key="4">
    <source>
        <dbReference type="ARBA" id="ARBA00004371"/>
    </source>
</evidence>
<accession>A0A0A1WNA2</accession>
<evidence type="ECO:0000256" key="17">
    <source>
        <dbReference type="ARBA" id="ARBA00040227"/>
    </source>
</evidence>
<evidence type="ECO:0000256" key="15">
    <source>
        <dbReference type="ARBA" id="ARBA00023228"/>
    </source>
</evidence>
<keyword evidence="11 20" id="KW-0863">Zinc-finger</keyword>
<keyword evidence="15" id="KW-0458">Lysosome</keyword>
<dbReference type="PANTHER" id="PTHR46661:SF4">
    <property type="entry name" value="RING-TYPE DOMAIN-CONTAINING PROTEIN"/>
    <property type="match status" value="1"/>
</dbReference>
<keyword evidence="13" id="KW-0862">Zinc</keyword>
<keyword evidence="16" id="KW-0449">Lipoprotein</keyword>
<feature type="domain" description="RING-type" evidence="22">
    <location>
        <begin position="275"/>
        <end position="315"/>
    </location>
</feature>
<evidence type="ECO:0000256" key="5">
    <source>
        <dbReference type="ARBA" id="ARBA00004906"/>
    </source>
</evidence>
<dbReference type="GO" id="GO:0016020">
    <property type="term" value="C:membrane"/>
    <property type="evidence" value="ECO:0007669"/>
    <property type="project" value="UniProtKB-SubCell"/>
</dbReference>
<dbReference type="EMBL" id="GBXI01014302">
    <property type="protein sequence ID" value="JAC99989.1"/>
    <property type="molecule type" value="Transcribed_RNA"/>
</dbReference>
<dbReference type="Gene3D" id="3.30.40.10">
    <property type="entry name" value="Zinc/RING finger domain, C3HC4 (zinc finger)"/>
    <property type="match status" value="1"/>
</dbReference>
<dbReference type="InterPro" id="IPR001841">
    <property type="entry name" value="Znf_RING"/>
</dbReference>
<name>A0A0A1WNA2_ZEUCU</name>
<keyword evidence="9" id="KW-0479">Metal-binding</keyword>
<dbReference type="InterPro" id="IPR013083">
    <property type="entry name" value="Znf_RING/FYVE/PHD"/>
</dbReference>
<feature type="compositionally biased region" description="Low complexity" evidence="21">
    <location>
        <begin position="11"/>
        <end position="27"/>
    </location>
</feature>
<protein>
    <recommendedName>
        <fullName evidence="17">E3 ubiquitin-protein ligase ZNRF1</fullName>
        <ecNumber evidence="6">2.3.2.27</ecNumber>
    </recommendedName>
    <alternativeName>
        <fullName evidence="18">RING-type E3 ubiquitin transferase ZNRF1</fullName>
    </alternativeName>
    <alternativeName>
        <fullName evidence="19">Zinc/RING finger protein 1</fullName>
    </alternativeName>
</protein>
<comment type="pathway">
    <text evidence="5">Protein modification; protein ubiquitination.</text>
</comment>
<dbReference type="GO" id="GO:0008270">
    <property type="term" value="F:zinc ion binding"/>
    <property type="evidence" value="ECO:0007669"/>
    <property type="project" value="UniProtKB-KW"/>
</dbReference>
<dbReference type="SUPFAM" id="SSF57850">
    <property type="entry name" value="RING/U-box"/>
    <property type="match status" value="1"/>
</dbReference>
<evidence type="ECO:0000256" key="19">
    <source>
        <dbReference type="ARBA" id="ARBA00042305"/>
    </source>
</evidence>
<feature type="compositionally biased region" description="Polar residues" evidence="21">
    <location>
        <begin position="1"/>
        <end position="10"/>
    </location>
</feature>
<sequence>MGAKASTPTASGQSPRSRTFSSSSTGTDAAQVAGNSSADGGQGFNLLRTLPSLQVQHHVQSSSIDRQRARSLSSVPDIHNQQHGNSHASCVAAGPHTHPAVGTSSSNNTFSVTSQTHATAATNYLQHPHYPLGGDVMGTGSIRVSVPVSSSSFHDNTLMLNGGGNGGGNGGRGMVSAPHSHTLNFEDLQDVSATGTNFVESIALAASSSSGASGIGRVYTATSLPSHIWSFNGIKCPVCNKFVLPDDIECHLVMCLTKPRLSYNEDVLSDAKGECVICLEDLNPGDIIARLPCLCIYHKGCIDRWFEVNRSCPEHPGD</sequence>
<comment type="catalytic activity">
    <reaction evidence="1">
        <text>S-ubiquitinyl-[E2 ubiquitin-conjugating enzyme]-L-cysteine + [acceptor protein]-L-lysine = [E2 ubiquitin-conjugating enzyme]-L-cysteine + N(6)-ubiquitinyl-[acceptor protein]-L-lysine.</text>
        <dbReference type="EC" id="2.3.2.27"/>
    </reaction>
</comment>
<feature type="region of interest" description="Disordered" evidence="21">
    <location>
        <begin position="1"/>
        <end position="37"/>
    </location>
</feature>
<evidence type="ECO:0000256" key="8">
    <source>
        <dbReference type="ARBA" id="ARBA00022707"/>
    </source>
</evidence>
<evidence type="ECO:0000256" key="11">
    <source>
        <dbReference type="ARBA" id="ARBA00022771"/>
    </source>
</evidence>
<proteinExistence type="predicted"/>
<keyword evidence="7" id="KW-0808">Transferase</keyword>
<dbReference type="EC" id="2.3.2.27" evidence="6"/>
<evidence type="ECO:0000256" key="6">
    <source>
        <dbReference type="ARBA" id="ARBA00012483"/>
    </source>
</evidence>
<evidence type="ECO:0000256" key="3">
    <source>
        <dbReference type="ARBA" id="ARBA00004177"/>
    </source>
</evidence>
<reference evidence="23" key="2">
    <citation type="journal article" date="2015" name="Gigascience">
        <title>Reconstructing a comprehensive transcriptome assembly of a white-pupal translocated strain of the pest fruit fly Bactrocera cucurbitae.</title>
        <authorList>
            <person name="Sim S.B."/>
            <person name="Calla B."/>
            <person name="Hall B."/>
            <person name="DeRego T."/>
            <person name="Geib S.M."/>
        </authorList>
    </citation>
    <scope>NUCLEOTIDE SEQUENCE</scope>
</reference>
<evidence type="ECO:0000256" key="21">
    <source>
        <dbReference type="SAM" id="MobiDB-lite"/>
    </source>
</evidence>
<evidence type="ECO:0000313" key="23">
    <source>
        <dbReference type="EMBL" id="JAC99989.1"/>
    </source>
</evidence>
<evidence type="ECO:0000256" key="1">
    <source>
        <dbReference type="ARBA" id="ARBA00000900"/>
    </source>
</evidence>
<organism evidence="23">
    <name type="scientific">Zeugodacus cucurbitae</name>
    <name type="common">Melon fruit fly</name>
    <name type="synonym">Bactrocera cucurbitae</name>
    <dbReference type="NCBI Taxonomy" id="28588"/>
    <lineage>
        <taxon>Eukaryota</taxon>
        <taxon>Metazoa</taxon>
        <taxon>Ecdysozoa</taxon>
        <taxon>Arthropoda</taxon>
        <taxon>Hexapoda</taxon>
        <taxon>Insecta</taxon>
        <taxon>Pterygota</taxon>
        <taxon>Neoptera</taxon>
        <taxon>Endopterygota</taxon>
        <taxon>Diptera</taxon>
        <taxon>Brachycera</taxon>
        <taxon>Muscomorpha</taxon>
        <taxon>Tephritoidea</taxon>
        <taxon>Tephritidae</taxon>
        <taxon>Zeugodacus</taxon>
        <taxon>Zeugodacus</taxon>
    </lineage>
</organism>
<dbReference type="FunFam" id="3.30.40.10:FF:000235">
    <property type="entry name" value="E3 ubiquitin-protein ligase ZNRF1"/>
    <property type="match status" value="1"/>
</dbReference>
<evidence type="ECO:0000256" key="12">
    <source>
        <dbReference type="ARBA" id="ARBA00022786"/>
    </source>
</evidence>
<dbReference type="GO" id="GO:0061630">
    <property type="term" value="F:ubiquitin protein ligase activity"/>
    <property type="evidence" value="ECO:0007669"/>
    <property type="project" value="UniProtKB-EC"/>
</dbReference>
<evidence type="ECO:0000256" key="7">
    <source>
        <dbReference type="ARBA" id="ARBA00022679"/>
    </source>
</evidence>
<evidence type="ECO:0000256" key="10">
    <source>
        <dbReference type="ARBA" id="ARBA00022753"/>
    </source>
</evidence>
<dbReference type="GO" id="GO:0043161">
    <property type="term" value="P:proteasome-mediated ubiquitin-dependent protein catabolic process"/>
    <property type="evidence" value="ECO:0007669"/>
    <property type="project" value="TreeGrafter"/>
</dbReference>
<keyword evidence="12" id="KW-0833">Ubl conjugation pathway</keyword>
<evidence type="ECO:0000256" key="14">
    <source>
        <dbReference type="ARBA" id="ARBA00023136"/>
    </source>
</evidence>
<keyword evidence="14" id="KW-0472">Membrane</keyword>
<reference evidence="23" key="1">
    <citation type="submission" date="2014-11" db="EMBL/GenBank/DDBJ databases">
        <authorList>
            <person name="Geib S."/>
        </authorList>
    </citation>
    <scope>NUCLEOTIDE SEQUENCE</scope>
</reference>
<keyword evidence="10" id="KW-0967">Endosome</keyword>
<evidence type="ECO:0000256" key="13">
    <source>
        <dbReference type="ARBA" id="ARBA00022833"/>
    </source>
</evidence>
<keyword evidence="8" id="KW-0519">Myristate</keyword>
<evidence type="ECO:0000259" key="22">
    <source>
        <dbReference type="PROSITE" id="PS50089"/>
    </source>
</evidence>
<gene>
    <name evidence="23" type="primary">znrf2</name>
    <name evidence="23" type="ORF">g.45702</name>
</gene>
<evidence type="ECO:0000256" key="16">
    <source>
        <dbReference type="ARBA" id="ARBA00023288"/>
    </source>
</evidence>
<dbReference type="SMART" id="SM00184">
    <property type="entry name" value="RING"/>
    <property type="match status" value="1"/>
</dbReference>
<dbReference type="Pfam" id="PF13639">
    <property type="entry name" value="zf-RING_2"/>
    <property type="match status" value="1"/>
</dbReference>
<dbReference type="PROSITE" id="PS50089">
    <property type="entry name" value="ZF_RING_2"/>
    <property type="match status" value="1"/>
</dbReference>
<evidence type="ECO:0000256" key="2">
    <source>
        <dbReference type="ARBA" id="ARBA00004170"/>
    </source>
</evidence>
<dbReference type="InterPro" id="IPR051878">
    <property type="entry name" value="ZNRF_ubiq-protein_ligase"/>
</dbReference>
<dbReference type="PANTHER" id="PTHR46661">
    <property type="entry name" value="E3 UBIQUITIN-PROTEIN LIGASE ZNRF1-LIKE PROTEIN"/>
    <property type="match status" value="1"/>
</dbReference>
<evidence type="ECO:0000256" key="18">
    <source>
        <dbReference type="ARBA" id="ARBA00042177"/>
    </source>
</evidence>
<dbReference type="GO" id="GO:0005764">
    <property type="term" value="C:lysosome"/>
    <property type="evidence" value="ECO:0007669"/>
    <property type="project" value="UniProtKB-SubCell"/>
</dbReference>
<comment type="subcellular location">
    <subcellularLocation>
        <location evidence="3">Endosome</location>
    </subcellularLocation>
    <subcellularLocation>
        <location evidence="4">Lysosome</location>
    </subcellularLocation>
    <subcellularLocation>
        <location evidence="2">Membrane</location>
        <topology evidence="2">Peripheral membrane protein</topology>
    </subcellularLocation>
</comment>